<dbReference type="PANTHER" id="PTHR30069">
    <property type="entry name" value="TONB-DEPENDENT OUTER MEMBRANE RECEPTOR"/>
    <property type="match status" value="1"/>
</dbReference>
<evidence type="ECO:0000256" key="10">
    <source>
        <dbReference type="PROSITE-ProRule" id="PRU01360"/>
    </source>
</evidence>
<dbReference type="InterPro" id="IPR039426">
    <property type="entry name" value="TonB-dep_rcpt-like"/>
</dbReference>
<keyword evidence="3 10" id="KW-1134">Transmembrane beta strand</keyword>
<accession>A0A1N6JZQ2</accession>
<dbReference type="Gene3D" id="2.170.130.10">
    <property type="entry name" value="TonB-dependent receptor, plug domain"/>
    <property type="match status" value="1"/>
</dbReference>
<dbReference type="InterPro" id="IPR000531">
    <property type="entry name" value="Beta-barrel_TonB"/>
</dbReference>
<keyword evidence="5" id="KW-0732">Signal</keyword>
<dbReference type="PROSITE" id="PS52016">
    <property type="entry name" value="TONB_DEPENDENT_REC_3"/>
    <property type="match status" value="1"/>
</dbReference>
<reference evidence="14 15" key="1">
    <citation type="submission" date="2016-11" db="EMBL/GenBank/DDBJ databases">
        <authorList>
            <person name="Jaros S."/>
            <person name="Januszkiewicz K."/>
            <person name="Wedrychowicz H."/>
        </authorList>
    </citation>
    <scope>NUCLEOTIDE SEQUENCE [LARGE SCALE GENOMIC DNA]</scope>
    <source>
        <strain evidence="14 15">DSM 24787</strain>
    </source>
</reference>
<evidence type="ECO:0000256" key="2">
    <source>
        <dbReference type="ARBA" id="ARBA00022448"/>
    </source>
</evidence>
<keyword evidence="7 10" id="KW-0472">Membrane</keyword>
<keyword evidence="15" id="KW-1185">Reference proteome</keyword>
<dbReference type="InterPro" id="IPR036942">
    <property type="entry name" value="Beta-barrel_TonB_sf"/>
</dbReference>
<evidence type="ECO:0000256" key="8">
    <source>
        <dbReference type="ARBA" id="ARBA00023170"/>
    </source>
</evidence>
<dbReference type="Pfam" id="PF07715">
    <property type="entry name" value="Plug"/>
    <property type="match status" value="1"/>
</dbReference>
<evidence type="ECO:0000313" key="15">
    <source>
        <dbReference type="Proteomes" id="UP000185003"/>
    </source>
</evidence>
<keyword evidence="4 10" id="KW-0812">Transmembrane</keyword>
<evidence type="ECO:0000256" key="5">
    <source>
        <dbReference type="ARBA" id="ARBA00022729"/>
    </source>
</evidence>
<organism evidence="14 15">
    <name type="scientific">Chitinophaga niabensis</name>
    <dbReference type="NCBI Taxonomy" id="536979"/>
    <lineage>
        <taxon>Bacteria</taxon>
        <taxon>Pseudomonadati</taxon>
        <taxon>Bacteroidota</taxon>
        <taxon>Chitinophagia</taxon>
        <taxon>Chitinophagales</taxon>
        <taxon>Chitinophagaceae</taxon>
        <taxon>Chitinophaga</taxon>
    </lineage>
</organism>
<dbReference type="SUPFAM" id="SSF56935">
    <property type="entry name" value="Porins"/>
    <property type="match status" value="1"/>
</dbReference>
<dbReference type="EMBL" id="FSRA01000002">
    <property type="protein sequence ID" value="SIO49729.1"/>
    <property type="molecule type" value="Genomic_DNA"/>
</dbReference>
<dbReference type="Proteomes" id="UP000185003">
    <property type="component" value="Unassembled WGS sequence"/>
</dbReference>
<keyword evidence="6 11" id="KW-0798">TonB box</keyword>
<dbReference type="PANTHER" id="PTHR30069:SF29">
    <property type="entry name" value="HEMOGLOBIN AND HEMOGLOBIN-HAPTOGLOBIN-BINDING PROTEIN 1-RELATED"/>
    <property type="match status" value="1"/>
</dbReference>
<comment type="subcellular location">
    <subcellularLocation>
        <location evidence="1 10">Cell outer membrane</location>
        <topology evidence="1 10">Multi-pass membrane protein</topology>
    </subcellularLocation>
</comment>
<sequence>MVNFFPHLRGCFSFSGKSFSVAGVVESGTLFPMKKILILLFTVGTAQAQDTNIRSLETVNITHQLYKKQDDVIDIKKVANPITIIDKRTIRMMGSRRLDEVLREQTGMAMVNDLGSGNRSLGIQMQGFSSEYILILINGQPMTGRFNGNFDLSRISVSDIERIEVIKGAASSLYGSEAMGGVINIITKQTVIDPQATASLFYGTYNTMDATLQGEAPFTRGSVNISGNYYRTDGFNVNTEYLKEGQTSPPYHSINLQGRGHYKLSDKSSLYLSSRLADRHSVMDRSYGAQPFSDLLDEKDFNTALSLNTNLNNGWRLLGRYYITHYKTEQAVHIVETGKELQRNVFSQVINRLELQAAKDLLPEKLSFTGGLGGDHQQMIYSMYNYFGYAQLNYNPGPVYSFIAGLRYDGNNLYGGKLNPSLGATWSPAAWVKIKTSLGKGFKSPTYAQMYQVFTNITQGYTVIGANNFEEKIEELQKAGLVQQVWVNATGIRDLQPETSTSLNFGARFSFAKTAELDINGFYNKIDNLINTEQVGISKNGQQIFSYFNLKDIYTTGVEAGFKYSPLKRLVLSAGYQYLIAKNRAIIDNIGHTTVRTPEGIRPARASDYFGLPNRSKHMFNVQAYYDYKPWGITASLRAGYRGKYGFLDIDNNGYIDQYDVFVKGYTLLNASIQKTLLRDILTLRLTADNITNHTDYLMPSQPGRMLMAGFIFNLRKNSVH</sequence>
<evidence type="ECO:0000256" key="1">
    <source>
        <dbReference type="ARBA" id="ARBA00004571"/>
    </source>
</evidence>
<dbReference type="Gene3D" id="2.40.170.20">
    <property type="entry name" value="TonB-dependent receptor, beta-barrel domain"/>
    <property type="match status" value="1"/>
</dbReference>
<gene>
    <name evidence="14" type="ORF">SAMN04488055_4769</name>
</gene>
<feature type="domain" description="TonB-dependent receptor plug" evidence="13">
    <location>
        <begin position="75"/>
        <end position="182"/>
    </location>
</feature>
<evidence type="ECO:0000313" key="14">
    <source>
        <dbReference type="EMBL" id="SIO49729.1"/>
    </source>
</evidence>
<dbReference type="CDD" id="cd01347">
    <property type="entry name" value="ligand_gated_channel"/>
    <property type="match status" value="1"/>
</dbReference>
<comment type="similarity">
    <text evidence="10 11">Belongs to the TonB-dependent receptor family.</text>
</comment>
<keyword evidence="2 10" id="KW-0813">Transport</keyword>
<dbReference type="InterPro" id="IPR037066">
    <property type="entry name" value="Plug_dom_sf"/>
</dbReference>
<dbReference type="Pfam" id="PF00593">
    <property type="entry name" value="TonB_dep_Rec_b-barrel"/>
    <property type="match status" value="1"/>
</dbReference>
<feature type="domain" description="TonB-dependent receptor-like beta-barrel" evidence="12">
    <location>
        <begin position="205"/>
        <end position="691"/>
    </location>
</feature>
<dbReference type="AlphaFoldDB" id="A0A1N6JZQ2"/>
<evidence type="ECO:0000256" key="7">
    <source>
        <dbReference type="ARBA" id="ARBA00023136"/>
    </source>
</evidence>
<dbReference type="InterPro" id="IPR012910">
    <property type="entry name" value="Plug_dom"/>
</dbReference>
<protein>
    <submittedName>
        <fullName evidence="14">Outer membrane receptor for ferrienterochelin and colicins</fullName>
    </submittedName>
</protein>
<evidence type="ECO:0000256" key="3">
    <source>
        <dbReference type="ARBA" id="ARBA00022452"/>
    </source>
</evidence>
<dbReference type="STRING" id="536979.SAMN04488055_4769"/>
<dbReference type="RefSeq" id="WP_159442336.1">
    <property type="nucleotide sequence ID" value="NZ_FSRA01000002.1"/>
</dbReference>
<keyword evidence="8 14" id="KW-0675">Receptor</keyword>
<name>A0A1N6JZQ2_9BACT</name>
<dbReference type="OrthoDB" id="9764669at2"/>
<evidence type="ECO:0000259" key="12">
    <source>
        <dbReference type="Pfam" id="PF00593"/>
    </source>
</evidence>
<dbReference type="GO" id="GO:0009279">
    <property type="term" value="C:cell outer membrane"/>
    <property type="evidence" value="ECO:0007669"/>
    <property type="project" value="UniProtKB-SubCell"/>
</dbReference>
<dbReference type="GO" id="GO:0015344">
    <property type="term" value="F:siderophore uptake transmembrane transporter activity"/>
    <property type="evidence" value="ECO:0007669"/>
    <property type="project" value="TreeGrafter"/>
</dbReference>
<evidence type="ECO:0000256" key="11">
    <source>
        <dbReference type="RuleBase" id="RU003357"/>
    </source>
</evidence>
<proteinExistence type="inferred from homology"/>
<evidence type="ECO:0000256" key="9">
    <source>
        <dbReference type="ARBA" id="ARBA00023237"/>
    </source>
</evidence>
<keyword evidence="9 10" id="KW-0998">Cell outer membrane</keyword>
<evidence type="ECO:0000259" key="13">
    <source>
        <dbReference type="Pfam" id="PF07715"/>
    </source>
</evidence>
<evidence type="ECO:0000256" key="6">
    <source>
        <dbReference type="ARBA" id="ARBA00023077"/>
    </source>
</evidence>
<dbReference type="GO" id="GO:0044718">
    <property type="term" value="P:siderophore transmembrane transport"/>
    <property type="evidence" value="ECO:0007669"/>
    <property type="project" value="TreeGrafter"/>
</dbReference>
<evidence type="ECO:0000256" key="4">
    <source>
        <dbReference type="ARBA" id="ARBA00022692"/>
    </source>
</evidence>